<organism evidence="1 2">
    <name type="scientific">Entomophthora muscae</name>
    <dbReference type="NCBI Taxonomy" id="34485"/>
    <lineage>
        <taxon>Eukaryota</taxon>
        <taxon>Fungi</taxon>
        <taxon>Fungi incertae sedis</taxon>
        <taxon>Zoopagomycota</taxon>
        <taxon>Entomophthoromycotina</taxon>
        <taxon>Entomophthoromycetes</taxon>
        <taxon>Entomophthorales</taxon>
        <taxon>Entomophthoraceae</taxon>
        <taxon>Entomophthora</taxon>
    </lineage>
</organism>
<dbReference type="Proteomes" id="UP001165960">
    <property type="component" value="Unassembled WGS sequence"/>
</dbReference>
<keyword evidence="2" id="KW-1185">Reference proteome</keyword>
<accession>A0ACC2RRM4</accession>
<name>A0ACC2RRM4_9FUNG</name>
<gene>
    <name evidence="1" type="ORF">DSO57_1031911</name>
</gene>
<sequence length="121" mass="13565">MESHNTKLISVPNHSLPSPHQLPPMDPDSPPNWDCSLWLLAGALVMGLDTYFPPLTRPASFGRPLMAAILVLHWMASWWMVPLGWESEFVSLDPSLKKLVIMSKKKLMRCLPLTITGAAQY</sequence>
<evidence type="ECO:0000313" key="2">
    <source>
        <dbReference type="Proteomes" id="UP001165960"/>
    </source>
</evidence>
<dbReference type="EMBL" id="QTSX02006624">
    <property type="protein sequence ID" value="KAJ9052678.1"/>
    <property type="molecule type" value="Genomic_DNA"/>
</dbReference>
<evidence type="ECO:0000313" key="1">
    <source>
        <dbReference type="EMBL" id="KAJ9052678.1"/>
    </source>
</evidence>
<comment type="caution">
    <text evidence="1">The sequence shown here is derived from an EMBL/GenBank/DDBJ whole genome shotgun (WGS) entry which is preliminary data.</text>
</comment>
<protein>
    <submittedName>
        <fullName evidence="1">Uncharacterized protein</fullName>
    </submittedName>
</protein>
<proteinExistence type="predicted"/>
<reference evidence="1" key="1">
    <citation type="submission" date="2022-04" db="EMBL/GenBank/DDBJ databases">
        <title>Genome of the entomopathogenic fungus Entomophthora muscae.</title>
        <authorList>
            <person name="Elya C."/>
            <person name="Lovett B.R."/>
            <person name="Lee E."/>
            <person name="Macias A.M."/>
            <person name="Hajek A.E."/>
            <person name="De Bivort B.L."/>
            <person name="Kasson M.T."/>
            <person name="De Fine Licht H.H."/>
            <person name="Stajich J.E."/>
        </authorList>
    </citation>
    <scope>NUCLEOTIDE SEQUENCE</scope>
    <source>
        <strain evidence="1">Berkeley</strain>
    </source>
</reference>